<organism evidence="10 11">
    <name type="scientific">Aliidiomarina haloalkalitolerans</name>
    <dbReference type="NCBI Taxonomy" id="859059"/>
    <lineage>
        <taxon>Bacteria</taxon>
        <taxon>Pseudomonadati</taxon>
        <taxon>Pseudomonadota</taxon>
        <taxon>Gammaproteobacteria</taxon>
        <taxon>Alteromonadales</taxon>
        <taxon>Idiomarinaceae</taxon>
        <taxon>Aliidiomarina</taxon>
    </lineage>
</organism>
<dbReference type="NCBIfam" id="TIGR00449">
    <property type="entry name" value="tgt_general"/>
    <property type="match status" value="1"/>
</dbReference>
<dbReference type="OrthoDB" id="9805417at2"/>
<dbReference type="RefSeq" id="WP_126792609.1">
    <property type="nucleotide sequence ID" value="NZ_PIPI01000004.1"/>
</dbReference>
<evidence type="ECO:0000259" key="9">
    <source>
        <dbReference type="Pfam" id="PF01702"/>
    </source>
</evidence>
<accession>A0A432VTJ4</accession>
<comment type="cofactor">
    <cofactor evidence="8">
        <name>Zn(2+)</name>
        <dbReference type="ChEBI" id="CHEBI:29105"/>
    </cofactor>
    <text evidence="8">Binds 1 zinc ion per subunit.</text>
</comment>
<feature type="binding site" evidence="8">
    <location>
        <position position="305"/>
    </location>
    <ligand>
        <name>Zn(2+)</name>
        <dbReference type="ChEBI" id="CHEBI:29105"/>
    </ligand>
</feature>
<reference evidence="10 11" key="1">
    <citation type="journal article" date="2011" name="Front. Microbiol.">
        <title>Genomic signatures of strain selection and enhancement in Bacillus atrophaeus var. globigii, a historical biowarfare simulant.</title>
        <authorList>
            <person name="Gibbons H.S."/>
            <person name="Broomall S.M."/>
            <person name="McNew L.A."/>
            <person name="Daligault H."/>
            <person name="Chapman C."/>
            <person name="Bruce D."/>
            <person name="Karavis M."/>
            <person name="Krepps M."/>
            <person name="McGregor P.A."/>
            <person name="Hong C."/>
            <person name="Park K.H."/>
            <person name="Akmal A."/>
            <person name="Feldman A."/>
            <person name="Lin J.S."/>
            <person name="Chang W.E."/>
            <person name="Higgs B.W."/>
            <person name="Demirev P."/>
            <person name="Lindquist J."/>
            <person name="Liem A."/>
            <person name="Fochler E."/>
            <person name="Read T.D."/>
            <person name="Tapia R."/>
            <person name="Johnson S."/>
            <person name="Bishop-Lilly K.A."/>
            <person name="Detter C."/>
            <person name="Han C."/>
            <person name="Sozhamannan S."/>
            <person name="Rosenzweig C.N."/>
            <person name="Skowronski E.W."/>
        </authorList>
    </citation>
    <scope>NUCLEOTIDE SEQUENCE [LARGE SCALE GENOMIC DNA]</scope>
    <source>
        <strain evidence="10 11">AK5</strain>
    </source>
</reference>
<keyword evidence="8" id="KW-0862">Zinc</keyword>
<dbReference type="EMBL" id="PIPI01000004">
    <property type="protein sequence ID" value="RUO19811.1"/>
    <property type="molecule type" value="Genomic_DNA"/>
</dbReference>
<evidence type="ECO:0000256" key="3">
    <source>
        <dbReference type="ARBA" id="ARBA00022679"/>
    </source>
</evidence>
<feature type="region of interest" description="RNA binding" evidence="8">
    <location>
        <begin position="243"/>
        <end position="249"/>
    </location>
</feature>
<keyword evidence="6 8" id="KW-0671">Queuosine biosynthesis</keyword>
<feature type="binding site" evidence="8">
    <location>
        <position position="143"/>
    </location>
    <ligand>
        <name>substrate</name>
    </ligand>
</feature>
<feature type="active site" description="Proton acceptor" evidence="8">
    <location>
        <position position="89"/>
    </location>
</feature>
<feature type="domain" description="tRNA-guanine(15) transglycosylase-like" evidence="9">
    <location>
        <begin position="11"/>
        <end position="363"/>
    </location>
</feature>
<dbReference type="GO" id="GO:0008479">
    <property type="term" value="F:tRNA-guanosine(34) queuine transglycosylase activity"/>
    <property type="evidence" value="ECO:0007669"/>
    <property type="project" value="UniProtKB-UniRule"/>
</dbReference>
<dbReference type="GO" id="GO:0046872">
    <property type="term" value="F:metal ion binding"/>
    <property type="evidence" value="ECO:0007669"/>
    <property type="project" value="UniProtKB-KW"/>
</dbReference>
<keyword evidence="5 8" id="KW-0479">Metal-binding</keyword>
<dbReference type="InterPro" id="IPR004803">
    <property type="entry name" value="TGT"/>
</dbReference>
<sequence>MKFELLKKTGKARRGQLKFARGTVDTPAFMPVGTLGTVKGMSPEELADTGAQICLGNTFHLMLRPGTSIIRQHGDLHDFMNWDKPILTDSGGFQVFSLGDLRKISEEGVTFRSPINGEKILLTPEKSMEVQRELGSDIVMIFDECTPYPATEKQAEDSMQLSLRWAERSKTAHGDNEAALFGIIQGGMYEHLRDVSLNGLTAIGFDGYAIGGLSVGEPKEDMMRILEHTAPQMPEDKPRYLMGVGKPEDLVEAVRRGIDMFDCVMPTRNARNGHLFTSEGVIKIRNARHRTDTAPLDPECDCYTCQNYSRAYLHHLDRCNEILGARLNTIHNLHFYQSLMKGMRDAIENDQFDQFVETFYAKRGETVPELD</sequence>
<evidence type="ECO:0000256" key="8">
    <source>
        <dbReference type="HAMAP-Rule" id="MF_00168"/>
    </source>
</evidence>
<dbReference type="InterPro" id="IPR050076">
    <property type="entry name" value="ArchSynthase1/Queuine_TRR"/>
</dbReference>
<dbReference type="Proteomes" id="UP000288212">
    <property type="component" value="Unassembled WGS sequence"/>
</dbReference>
<dbReference type="EC" id="2.4.2.29" evidence="8"/>
<dbReference type="InterPro" id="IPR036511">
    <property type="entry name" value="TGT-like_sf"/>
</dbReference>
<dbReference type="NCBIfam" id="TIGR00430">
    <property type="entry name" value="Q_tRNA_tgt"/>
    <property type="match status" value="1"/>
</dbReference>
<feature type="binding site" evidence="8">
    <location>
        <begin position="89"/>
        <end position="93"/>
    </location>
    <ligand>
        <name>substrate</name>
    </ligand>
</feature>
<comment type="subunit">
    <text evidence="8">Homodimer. Within each dimer, one monomer is responsible for RNA recognition and catalysis, while the other monomer binds to the replacement base PreQ1.</text>
</comment>
<comment type="similarity">
    <text evidence="8">Belongs to the queuine tRNA-ribosyltransferase family.</text>
</comment>
<feature type="binding site" evidence="8">
    <location>
        <position position="331"/>
    </location>
    <ligand>
        <name>Zn(2+)</name>
        <dbReference type="ChEBI" id="CHEBI:29105"/>
    </ligand>
</feature>
<gene>
    <name evidence="8" type="primary">tgt</name>
    <name evidence="10" type="ORF">CWE06_07165</name>
</gene>
<feature type="binding site" evidence="8">
    <location>
        <position position="212"/>
    </location>
    <ligand>
        <name>substrate</name>
    </ligand>
</feature>
<feature type="region of interest" description="RNA binding; important for wobble base 34 recognition" evidence="8">
    <location>
        <begin position="267"/>
        <end position="271"/>
    </location>
</feature>
<dbReference type="PANTHER" id="PTHR46499:SF1">
    <property type="entry name" value="QUEUINE TRNA-RIBOSYLTRANSFERASE"/>
    <property type="match status" value="1"/>
</dbReference>
<dbReference type="HAMAP" id="MF_00168">
    <property type="entry name" value="Q_tRNA_Tgt"/>
    <property type="match status" value="1"/>
</dbReference>
<proteinExistence type="inferred from homology"/>
<evidence type="ECO:0000256" key="6">
    <source>
        <dbReference type="ARBA" id="ARBA00022785"/>
    </source>
</evidence>
<name>A0A432VTJ4_9GAMM</name>
<evidence type="ECO:0000256" key="1">
    <source>
        <dbReference type="ARBA" id="ARBA00004691"/>
    </source>
</evidence>
<dbReference type="Pfam" id="PF01702">
    <property type="entry name" value="TGT"/>
    <property type="match status" value="1"/>
</dbReference>
<dbReference type="GO" id="GO:0008616">
    <property type="term" value="P:tRNA queuosine(34) biosynthetic process"/>
    <property type="evidence" value="ECO:0007669"/>
    <property type="project" value="UniProtKB-UniRule"/>
</dbReference>
<dbReference type="Gene3D" id="3.20.20.105">
    <property type="entry name" value="Queuine tRNA-ribosyltransferase-like"/>
    <property type="match status" value="1"/>
</dbReference>
<dbReference type="AlphaFoldDB" id="A0A432VTJ4"/>
<evidence type="ECO:0000256" key="7">
    <source>
        <dbReference type="ARBA" id="ARBA00050112"/>
    </source>
</evidence>
<keyword evidence="2 8" id="KW-0328">Glycosyltransferase</keyword>
<comment type="catalytic activity">
    <reaction evidence="7 8">
        <text>7-aminomethyl-7-carbaguanine + guanosine(34) in tRNA = 7-aminomethyl-7-carbaguanosine(34) in tRNA + guanine</text>
        <dbReference type="Rhea" id="RHEA:24104"/>
        <dbReference type="Rhea" id="RHEA-COMP:10341"/>
        <dbReference type="Rhea" id="RHEA-COMP:10342"/>
        <dbReference type="ChEBI" id="CHEBI:16235"/>
        <dbReference type="ChEBI" id="CHEBI:58703"/>
        <dbReference type="ChEBI" id="CHEBI:74269"/>
        <dbReference type="ChEBI" id="CHEBI:82833"/>
        <dbReference type="EC" id="2.4.2.29"/>
    </reaction>
</comment>
<comment type="caution">
    <text evidence="10">The sequence shown here is derived from an EMBL/GenBank/DDBJ whole genome shotgun (WGS) entry which is preliminary data.</text>
</comment>
<evidence type="ECO:0000256" key="5">
    <source>
        <dbReference type="ARBA" id="ARBA00022723"/>
    </source>
</evidence>
<comment type="function">
    <text evidence="8">Catalyzes the base-exchange of a guanine (G) residue with the queuine precursor 7-aminomethyl-7-deazaguanine (PreQ1) at position 34 (anticodon wobble position) in tRNAs with GU(N) anticodons (tRNA-Asp, -Asn, -His and -Tyr). Catalysis occurs through a double-displacement mechanism. The nucleophile active site attacks the C1' of nucleotide 34 to detach the guanine base from the RNA, forming a covalent enzyme-RNA intermediate. The proton acceptor active site deprotonates the incoming PreQ1, allowing a nucleophilic attack on the C1' of the ribose to form the product. After dissociation, two additional enzymatic reactions on the tRNA convert PreQ1 to queuine (Q), resulting in the hypermodified nucleoside queuosine (7-(((4,5-cis-dihydroxy-2-cyclopenten-1-yl)amino)methyl)-7-deazaguanosine).</text>
</comment>
<dbReference type="FunFam" id="3.20.20.105:FF:000001">
    <property type="entry name" value="Queuine tRNA-ribosyltransferase"/>
    <property type="match status" value="1"/>
</dbReference>
<feature type="active site" description="Nucleophile" evidence="8">
    <location>
        <position position="262"/>
    </location>
</feature>
<feature type="binding site" evidence="8">
    <location>
        <position position="302"/>
    </location>
    <ligand>
        <name>Zn(2+)</name>
        <dbReference type="ChEBI" id="CHEBI:29105"/>
    </ligand>
</feature>
<dbReference type="SUPFAM" id="SSF51713">
    <property type="entry name" value="tRNA-guanine transglycosylase"/>
    <property type="match status" value="1"/>
</dbReference>
<evidence type="ECO:0000256" key="2">
    <source>
        <dbReference type="ARBA" id="ARBA00022676"/>
    </source>
</evidence>
<keyword evidence="3 8" id="KW-0808">Transferase</keyword>
<evidence type="ECO:0000313" key="10">
    <source>
        <dbReference type="EMBL" id="RUO19811.1"/>
    </source>
</evidence>
<feature type="binding site" evidence="8">
    <location>
        <position position="300"/>
    </location>
    <ligand>
        <name>Zn(2+)</name>
        <dbReference type="ChEBI" id="CHEBI:29105"/>
    </ligand>
</feature>
<protein>
    <recommendedName>
        <fullName evidence="8">Queuine tRNA-ribosyltransferase</fullName>
        <ecNumber evidence="8">2.4.2.29</ecNumber>
    </recommendedName>
    <alternativeName>
        <fullName evidence="8">Guanine insertion enzyme</fullName>
    </alternativeName>
    <alternativeName>
        <fullName evidence="8">tRNA-guanine transglycosylase</fullName>
    </alternativeName>
</protein>
<dbReference type="UniPathway" id="UPA00392"/>
<keyword evidence="4 8" id="KW-0819">tRNA processing</keyword>
<feature type="binding site" evidence="8">
    <location>
        <position position="185"/>
    </location>
    <ligand>
        <name>substrate</name>
    </ligand>
</feature>
<evidence type="ECO:0000313" key="11">
    <source>
        <dbReference type="Proteomes" id="UP000288212"/>
    </source>
</evidence>
<dbReference type="PANTHER" id="PTHR46499">
    <property type="entry name" value="QUEUINE TRNA-RIBOSYLTRANSFERASE"/>
    <property type="match status" value="1"/>
</dbReference>
<dbReference type="InterPro" id="IPR002616">
    <property type="entry name" value="tRNA_ribo_trans-like"/>
</dbReference>
<dbReference type="GO" id="GO:0005829">
    <property type="term" value="C:cytosol"/>
    <property type="evidence" value="ECO:0007669"/>
    <property type="project" value="TreeGrafter"/>
</dbReference>
<evidence type="ECO:0000256" key="4">
    <source>
        <dbReference type="ARBA" id="ARBA00022694"/>
    </source>
</evidence>
<keyword evidence="11" id="KW-1185">Reference proteome</keyword>
<comment type="pathway">
    <text evidence="1 8">tRNA modification; tRNA-queuosine biosynthesis.</text>
</comment>